<dbReference type="EMBL" id="JAPFQN010000003">
    <property type="protein sequence ID" value="MCX2743065.1"/>
    <property type="molecule type" value="Genomic_DNA"/>
</dbReference>
<dbReference type="PANTHER" id="PTHR33371">
    <property type="entry name" value="INTERMEMBRANE PHOSPHOLIPID TRANSPORT SYSTEM BINDING PROTEIN MLAD-RELATED"/>
    <property type="match status" value="1"/>
</dbReference>
<gene>
    <name evidence="3" type="ORF">OO013_04270</name>
</gene>
<reference evidence="3 4" key="1">
    <citation type="submission" date="2022-11" db="EMBL/GenBank/DDBJ databases">
        <title>The characterization of three novel Bacteroidetes species and genomic analysis of their roles in tidal elemental geochemical cycles.</title>
        <authorList>
            <person name="Ma K."/>
        </authorList>
    </citation>
    <scope>NUCLEOTIDE SEQUENCE [LARGE SCALE GENOMIC DNA]</scope>
    <source>
        <strain evidence="3 4">M17</strain>
    </source>
</reference>
<dbReference type="RefSeq" id="WP_266055436.1">
    <property type="nucleotide sequence ID" value="NZ_JAPFQN010000003.1"/>
</dbReference>
<dbReference type="PANTHER" id="PTHR33371:SF4">
    <property type="entry name" value="INTERMEMBRANE PHOSPHOLIPID TRANSPORT SYSTEM BINDING PROTEIN MLAD"/>
    <property type="match status" value="1"/>
</dbReference>
<feature type="domain" description="Mce/MlaD" evidence="2">
    <location>
        <begin position="37"/>
        <end position="113"/>
    </location>
</feature>
<evidence type="ECO:0000313" key="3">
    <source>
        <dbReference type="EMBL" id="MCX2743065.1"/>
    </source>
</evidence>
<dbReference type="Proteomes" id="UP001209885">
    <property type="component" value="Unassembled WGS sequence"/>
</dbReference>
<evidence type="ECO:0000313" key="4">
    <source>
        <dbReference type="Proteomes" id="UP001209885"/>
    </source>
</evidence>
<keyword evidence="1" id="KW-0812">Transmembrane</keyword>
<protein>
    <submittedName>
        <fullName evidence="3">MlaD family protein</fullName>
    </submittedName>
</protein>
<accession>A0ABT3RPG6</accession>
<keyword evidence="1" id="KW-1133">Transmembrane helix</keyword>
<evidence type="ECO:0000256" key="1">
    <source>
        <dbReference type="SAM" id="Phobius"/>
    </source>
</evidence>
<name>A0ABT3RPG6_9BACT</name>
<sequence length="319" mass="34836">MKDKIKLGLFVILGVLILILGLYFIGARENLFSSSLKVEACFSNAAGIQKGSEVQFVGIHVGSVEAINIIDDSTVCLRMRIDEDQAKFITKDAIAQIGSEGLMGNKLVNITPGSAKSDNIEDGDKLSTKEPVKVEAIMESVMENSKNLEKFTANLAKISEDLLQGKGLAGKLLTDTTSEVRIESIITEMELVAGNLHDVSRGAEDVVDKISSGQGTLGKLVYDESMSKDMDQMMDSLNHATHKLNLTLKNLSEFSKKLNEGEGAAAMLVNDTTMAQNLNKTIIEAKQRSVELEKTIDIINESWILNLFNKNKNNPERGE</sequence>
<dbReference type="Pfam" id="PF02470">
    <property type="entry name" value="MlaD"/>
    <property type="match status" value="1"/>
</dbReference>
<keyword evidence="4" id="KW-1185">Reference proteome</keyword>
<proteinExistence type="predicted"/>
<dbReference type="InterPro" id="IPR003399">
    <property type="entry name" value="Mce/MlaD"/>
</dbReference>
<dbReference type="InterPro" id="IPR052336">
    <property type="entry name" value="MlaD_Phospholipid_Transporter"/>
</dbReference>
<organism evidence="3 4">
    <name type="scientific">Mangrovivirga halotolerans</name>
    <dbReference type="NCBI Taxonomy" id="2993936"/>
    <lineage>
        <taxon>Bacteria</taxon>
        <taxon>Pseudomonadati</taxon>
        <taxon>Bacteroidota</taxon>
        <taxon>Cytophagia</taxon>
        <taxon>Cytophagales</taxon>
        <taxon>Mangrovivirgaceae</taxon>
        <taxon>Mangrovivirga</taxon>
    </lineage>
</organism>
<comment type="caution">
    <text evidence="3">The sequence shown here is derived from an EMBL/GenBank/DDBJ whole genome shotgun (WGS) entry which is preliminary data.</text>
</comment>
<keyword evidence="1" id="KW-0472">Membrane</keyword>
<feature type="transmembrane region" description="Helical" evidence="1">
    <location>
        <begin position="7"/>
        <end position="26"/>
    </location>
</feature>
<evidence type="ECO:0000259" key="2">
    <source>
        <dbReference type="Pfam" id="PF02470"/>
    </source>
</evidence>